<dbReference type="EMBL" id="CP009455">
    <property type="protein sequence ID" value="AIR90231.1"/>
    <property type="molecule type" value="Genomic_DNA"/>
</dbReference>
<dbReference type="STRING" id="157783.LK03_13415"/>
<keyword evidence="2" id="KW-0472">Membrane</keyword>
<evidence type="ECO:0000256" key="3">
    <source>
        <dbReference type="SAM" id="SignalP"/>
    </source>
</evidence>
<feature type="chain" id="PRO_5001851061" description="Outer membrane protein assembly factor BamE domain-containing protein" evidence="3">
    <location>
        <begin position="21"/>
        <end position="106"/>
    </location>
</feature>
<evidence type="ECO:0000259" key="4">
    <source>
        <dbReference type="Pfam" id="PF04355"/>
    </source>
</evidence>
<evidence type="ECO:0000313" key="5">
    <source>
        <dbReference type="EMBL" id="AIR90231.1"/>
    </source>
</evidence>
<dbReference type="PROSITE" id="PS51257">
    <property type="entry name" value="PROKAR_LIPOPROTEIN"/>
    <property type="match status" value="1"/>
</dbReference>
<dbReference type="AlphaFoldDB" id="A0A089WNT8"/>
<dbReference type="GO" id="GO:0019867">
    <property type="term" value="C:outer membrane"/>
    <property type="evidence" value="ECO:0007669"/>
    <property type="project" value="InterPro"/>
</dbReference>
<protein>
    <recommendedName>
        <fullName evidence="4">Outer membrane protein assembly factor BamE domain-containing protein</fullName>
    </recommendedName>
</protein>
<dbReference type="InterPro" id="IPR037873">
    <property type="entry name" value="BamE-like"/>
</dbReference>
<gene>
    <name evidence="5" type="ORF">LK03_13415</name>
</gene>
<dbReference type="InterPro" id="IPR007450">
    <property type="entry name" value="BamE_dom"/>
</dbReference>
<proteinExistence type="predicted"/>
<keyword evidence="1 3" id="KW-0732">Signal</keyword>
<feature type="domain" description="Outer membrane protein assembly factor BamE" evidence="4">
    <location>
        <begin position="20"/>
        <end position="90"/>
    </location>
</feature>
<organism evidence="5 6">
    <name type="scientific">Pseudomonas cremoricolorata</name>
    <dbReference type="NCBI Taxonomy" id="157783"/>
    <lineage>
        <taxon>Bacteria</taxon>
        <taxon>Pseudomonadati</taxon>
        <taxon>Pseudomonadota</taxon>
        <taxon>Gammaproteobacteria</taxon>
        <taxon>Pseudomonadales</taxon>
        <taxon>Pseudomonadaceae</taxon>
        <taxon>Pseudomonas</taxon>
    </lineage>
</organism>
<dbReference type="Gene3D" id="3.30.1450.10">
    <property type="match status" value="1"/>
</dbReference>
<name>A0A089WNT8_9PSED</name>
<evidence type="ECO:0000256" key="1">
    <source>
        <dbReference type="ARBA" id="ARBA00022729"/>
    </source>
</evidence>
<evidence type="ECO:0000313" key="6">
    <source>
        <dbReference type="Proteomes" id="UP000029493"/>
    </source>
</evidence>
<dbReference type="Proteomes" id="UP000029493">
    <property type="component" value="Chromosome"/>
</dbReference>
<dbReference type="KEGG" id="psw:LK03_13415"/>
<dbReference type="RefSeq" id="WP_038412842.1">
    <property type="nucleotide sequence ID" value="NZ_CP009455.1"/>
</dbReference>
<sequence length="106" mass="11462">MRNIFLIIFMALALSACVSGKRITQQQIDQIKVGETTEADVAAMLGKPMSYQVESDGARSVAWAWSYVAFGGVRSGSEVLTVTFGPDGKATKYGVAKYNSPNFGFR</sequence>
<feature type="signal peptide" evidence="3">
    <location>
        <begin position="1"/>
        <end position="20"/>
    </location>
</feature>
<reference evidence="5 6" key="1">
    <citation type="submission" date="2014-09" db="EMBL/GenBank/DDBJ databases">
        <authorList>
            <person name="Chan K.-G."/>
        </authorList>
    </citation>
    <scope>NUCLEOTIDE SEQUENCE [LARGE SCALE GENOMIC DNA]</scope>
    <source>
        <strain evidence="5 6">ND07</strain>
    </source>
</reference>
<accession>A0A089WNT8</accession>
<evidence type="ECO:0000256" key="2">
    <source>
        <dbReference type="ARBA" id="ARBA00023136"/>
    </source>
</evidence>
<keyword evidence="6" id="KW-1185">Reference proteome</keyword>
<dbReference type="Pfam" id="PF04355">
    <property type="entry name" value="BamE"/>
    <property type="match status" value="1"/>
</dbReference>